<dbReference type="GeneID" id="123086903"/>
<dbReference type="EnsemblPlants" id="TraesCS1B02G078400.1">
    <property type="protein sequence ID" value="TraesCS1B02G078400.1"/>
    <property type="gene ID" value="TraesCS1B02G078400"/>
</dbReference>
<organism evidence="2">
    <name type="scientific">Triticum aestivum</name>
    <name type="common">Wheat</name>
    <dbReference type="NCBI Taxonomy" id="4565"/>
    <lineage>
        <taxon>Eukaryota</taxon>
        <taxon>Viridiplantae</taxon>
        <taxon>Streptophyta</taxon>
        <taxon>Embryophyta</taxon>
        <taxon>Tracheophyta</taxon>
        <taxon>Spermatophyta</taxon>
        <taxon>Magnoliopsida</taxon>
        <taxon>Liliopsida</taxon>
        <taxon>Poales</taxon>
        <taxon>Poaceae</taxon>
        <taxon>BOP clade</taxon>
        <taxon>Pooideae</taxon>
        <taxon>Triticodae</taxon>
        <taxon>Triticeae</taxon>
        <taxon>Triticinae</taxon>
        <taxon>Triticum</taxon>
    </lineage>
</organism>
<keyword evidence="3" id="KW-1185">Reference proteome</keyword>
<accession>A0A3B5YS36</accession>
<evidence type="ECO:0000313" key="3">
    <source>
        <dbReference type="Proteomes" id="UP000019116"/>
    </source>
</evidence>
<dbReference type="Gramene" id="TraesCS1B02G078400.1">
    <property type="protein sequence ID" value="TraesCS1B02G078400.1"/>
    <property type="gene ID" value="TraesCS1B02G078400"/>
</dbReference>
<dbReference type="RefSeq" id="XP_044364677.1">
    <property type="nucleotide sequence ID" value="XM_044508742.1"/>
</dbReference>
<feature type="region of interest" description="Disordered" evidence="1">
    <location>
        <begin position="27"/>
        <end position="47"/>
    </location>
</feature>
<dbReference type="OrthoDB" id="10289461at2759"/>
<dbReference type="Gramene" id="TraesNOR1B03G00213440.1">
    <property type="protein sequence ID" value="TraesNOR1B03G00213440.1"/>
    <property type="gene ID" value="TraesNOR1B03G00213440"/>
</dbReference>
<dbReference type="Gramene" id="TraesCS1B03G0197700.1">
    <property type="protein sequence ID" value="TraesCS1B03G0197700.1.CDS"/>
    <property type="gene ID" value="TraesCS1B03G0197700"/>
</dbReference>
<dbReference type="RefSeq" id="XP_044364669.1">
    <property type="nucleotide sequence ID" value="XM_044508734.1"/>
</dbReference>
<dbReference type="Proteomes" id="UP000019116">
    <property type="component" value="Chromosome 1B"/>
</dbReference>
<name>A0A3B5YS36_WHEAT</name>
<proteinExistence type="predicted"/>
<gene>
    <name evidence="2" type="primary">LOC123086903</name>
</gene>
<dbReference type="AlphaFoldDB" id="A0A3B5YS36"/>
<evidence type="ECO:0000313" key="2">
    <source>
        <dbReference type="EnsemblPlants" id="TraesCS1B02G078400.1"/>
    </source>
</evidence>
<evidence type="ECO:0000256" key="1">
    <source>
        <dbReference type="SAM" id="MobiDB-lite"/>
    </source>
</evidence>
<protein>
    <submittedName>
        <fullName evidence="2">Uncharacterized protein</fullName>
    </submittedName>
</protein>
<sequence length="161" mass="18044">MAAAIRQAARRLAGFVLQRTKTEVPRRLIHGGPPAAAPSSLRHTSSGVELPSAKSALGQDGKASALREIKKKREELFDLIADTERRYDTRLTKEGCQNTRMLQQLAVQIEPRPNDPLWRSKRFSKRLNDFLGLAGAVISSYMLTRKWLHLDQEADPKGQKS</sequence>
<reference evidence="2" key="1">
    <citation type="submission" date="2018-08" db="EMBL/GenBank/DDBJ databases">
        <authorList>
            <person name="Rossello M."/>
        </authorList>
    </citation>
    <scope>NUCLEOTIDE SEQUENCE [LARGE SCALE GENOMIC DNA]</scope>
    <source>
        <strain evidence="2">cv. Chinese Spring</strain>
    </source>
</reference>
<reference evidence="2" key="2">
    <citation type="submission" date="2018-10" db="UniProtKB">
        <authorList>
            <consortium name="EnsemblPlants"/>
        </authorList>
    </citation>
    <scope>IDENTIFICATION</scope>
</reference>